<dbReference type="Pfam" id="PF17263">
    <property type="entry name" value="DUF5329"/>
    <property type="match status" value="1"/>
</dbReference>
<sequence length="140" mass="14882">MQRMRLIDSVKMKPAFLSALLLATALAVPMAPAAAAPPPAATQAEVTHLFAYLAGSNCQFNRNGSWYPAPDAAAHLKKKYDYLADKGAISTSESFIELGASKSSVSGKPYLVRCGQAQPVESAPWLGAELARYRQKAAGK</sequence>
<gene>
    <name evidence="1" type="ORF">F7R26_035430</name>
</gene>
<evidence type="ECO:0000313" key="1">
    <source>
        <dbReference type="EMBL" id="QOT79943.1"/>
    </source>
</evidence>
<reference evidence="1 2" key="1">
    <citation type="submission" date="2020-10" db="EMBL/GenBank/DDBJ databases">
        <title>Complete genome sequence of Cupriavidus basilensis CCUG 49340T.</title>
        <authorList>
            <person name="Salva-Serra F."/>
            <person name="Donoso R.A."/>
            <person name="Cho K.H."/>
            <person name="Yoo J.A."/>
            <person name="Lee K."/>
            <person name="Yoon S.-H."/>
            <person name="Perez-Pantoja D."/>
            <person name="Moore E.R.B."/>
        </authorList>
    </citation>
    <scope>NUCLEOTIDE SEQUENCE [LARGE SCALE GENOMIC DNA]</scope>
    <source>
        <strain evidence="2">CCUG 49340</strain>
    </source>
</reference>
<organism evidence="1 2">
    <name type="scientific">Cupriavidus basilensis</name>
    <dbReference type="NCBI Taxonomy" id="68895"/>
    <lineage>
        <taxon>Bacteria</taxon>
        <taxon>Pseudomonadati</taxon>
        <taxon>Pseudomonadota</taxon>
        <taxon>Betaproteobacteria</taxon>
        <taxon>Burkholderiales</taxon>
        <taxon>Burkholderiaceae</taxon>
        <taxon>Cupriavidus</taxon>
    </lineage>
</organism>
<dbReference type="EMBL" id="CP062804">
    <property type="protein sequence ID" value="QOT79943.1"/>
    <property type="molecule type" value="Genomic_DNA"/>
</dbReference>
<dbReference type="Proteomes" id="UP000397656">
    <property type="component" value="Chromosome 2"/>
</dbReference>
<proteinExistence type="predicted"/>
<name>A0A643FI53_9BURK</name>
<protein>
    <submittedName>
        <fullName evidence="1">DUF5329 domain-containing protein</fullName>
    </submittedName>
</protein>
<dbReference type="InterPro" id="IPR035242">
    <property type="entry name" value="DUF5329"/>
</dbReference>
<evidence type="ECO:0000313" key="2">
    <source>
        <dbReference type="Proteomes" id="UP000397656"/>
    </source>
</evidence>
<dbReference type="AlphaFoldDB" id="A0A643FI53"/>
<accession>A0A643FI53</accession>